<accession>A0A3F3QEW6</accession>
<evidence type="ECO:0000313" key="1">
    <source>
        <dbReference type="EMBL" id="RDH37599.1"/>
    </source>
</evidence>
<name>A0A3F3QEW6_9EURO</name>
<keyword evidence="2" id="KW-1185">Reference proteome</keyword>
<dbReference type="GeneID" id="38133282"/>
<sequence>MGSSQMLRSVRILTVKKADNGMDQGNSRLSKRGEEGKIRRISTTSWLKMFPPRLGVKGSELSKRTSSL</sequence>
<gene>
    <name evidence="1" type="ORF">BDQ94DRAFT_136713</name>
</gene>
<proteinExistence type="predicted"/>
<dbReference type="EMBL" id="KZ852035">
    <property type="protein sequence ID" value="RDH37599.1"/>
    <property type="molecule type" value="Genomic_DNA"/>
</dbReference>
<dbReference type="Proteomes" id="UP000253729">
    <property type="component" value="Unassembled WGS sequence"/>
</dbReference>
<organism evidence="1 2">
    <name type="scientific">Aspergillus welwitschiae</name>
    <dbReference type="NCBI Taxonomy" id="1341132"/>
    <lineage>
        <taxon>Eukaryota</taxon>
        <taxon>Fungi</taxon>
        <taxon>Dikarya</taxon>
        <taxon>Ascomycota</taxon>
        <taxon>Pezizomycotina</taxon>
        <taxon>Eurotiomycetes</taxon>
        <taxon>Eurotiomycetidae</taxon>
        <taxon>Eurotiales</taxon>
        <taxon>Aspergillaceae</taxon>
        <taxon>Aspergillus</taxon>
        <taxon>Aspergillus subgen. Circumdati</taxon>
    </lineage>
</organism>
<evidence type="ECO:0000313" key="2">
    <source>
        <dbReference type="Proteomes" id="UP000253729"/>
    </source>
</evidence>
<dbReference type="RefSeq" id="XP_026630621.1">
    <property type="nucleotide sequence ID" value="XM_026764926.1"/>
</dbReference>
<dbReference type="AlphaFoldDB" id="A0A3F3QEW6"/>
<reference evidence="1 2" key="1">
    <citation type="submission" date="2018-07" db="EMBL/GenBank/DDBJ databases">
        <title>The genomes of Aspergillus section Nigri reveals drivers in fungal speciation.</title>
        <authorList>
            <consortium name="DOE Joint Genome Institute"/>
            <person name="Vesth T.C."/>
            <person name="Nybo J."/>
            <person name="Theobald S."/>
            <person name="Brandl J."/>
            <person name="Frisvad J.C."/>
            <person name="Nielsen K.F."/>
            <person name="Lyhne E.K."/>
            <person name="Kogle M.E."/>
            <person name="Kuo A."/>
            <person name="Riley R."/>
            <person name="Clum A."/>
            <person name="Nolan M."/>
            <person name="Lipzen A."/>
            <person name="Salamov A."/>
            <person name="Henrissat B."/>
            <person name="Wiebenga A."/>
            <person name="De vries R.P."/>
            <person name="Grigoriev I.V."/>
            <person name="Mortensen U.H."/>
            <person name="Andersen M.R."/>
            <person name="Baker S.E."/>
        </authorList>
    </citation>
    <scope>NUCLEOTIDE SEQUENCE [LARGE SCALE GENOMIC DNA]</scope>
    <source>
        <strain evidence="1 2">CBS 139.54b</strain>
    </source>
</reference>
<protein>
    <submittedName>
        <fullName evidence="1">Uncharacterized protein</fullName>
    </submittedName>
</protein>